<evidence type="ECO:0000256" key="2">
    <source>
        <dbReference type="SAM" id="SignalP"/>
    </source>
</evidence>
<feature type="signal peptide" evidence="2">
    <location>
        <begin position="1"/>
        <end position="22"/>
    </location>
</feature>
<dbReference type="Proteomes" id="UP000268652">
    <property type="component" value="Unassembled WGS sequence"/>
</dbReference>
<evidence type="ECO:0000313" key="3">
    <source>
        <dbReference type="EMBL" id="RKN11090.1"/>
    </source>
</evidence>
<proteinExistence type="predicted"/>
<dbReference type="SUPFAM" id="SSF53474">
    <property type="entry name" value="alpha/beta-Hydrolases"/>
    <property type="match status" value="1"/>
</dbReference>
<reference evidence="5 6" key="1">
    <citation type="submission" date="2018-09" db="EMBL/GenBank/DDBJ databases">
        <title>Streptomyces sp. nov. DS1-2, an endophytic actinomycete isolated from roots of Dendrobium scabrilingue.</title>
        <authorList>
            <person name="Kuncharoen N."/>
            <person name="Kudo T."/>
            <person name="Ohkuma M."/>
            <person name="Yuki M."/>
            <person name="Tanasupawat S."/>
        </authorList>
    </citation>
    <scope>NUCLEOTIDE SEQUENCE [LARGE SCALE GENOMIC DNA]</scope>
    <source>
        <strain evidence="3 6">AZ1-7</strain>
        <strain evidence="4 5">DS1-2</strain>
    </source>
</reference>
<dbReference type="InterPro" id="IPR029058">
    <property type="entry name" value="AB_hydrolase_fold"/>
</dbReference>
<dbReference type="PANTHER" id="PTHR48098">
    <property type="entry name" value="ENTEROCHELIN ESTERASE-RELATED"/>
    <property type="match status" value="1"/>
</dbReference>
<dbReference type="InterPro" id="IPR000801">
    <property type="entry name" value="Esterase-like"/>
</dbReference>
<keyword evidence="2" id="KW-0732">Signal</keyword>
<protein>
    <recommendedName>
        <fullName evidence="7">Esterase family protein</fullName>
    </recommendedName>
</protein>
<keyword evidence="5" id="KW-1185">Reference proteome</keyword>
<dbReference type="PANTHER" id="PTHR48098:SF1">
    <property type="entry name" value="DIACYLGLYCEROL ACYLTRANSFERASE_MYCOLYLTRANSFERASE AG85A"/>
    <property type="match status" value="1"/>
</dbReference>
<dbReference type="InterPro" id="IPR050583">
    <property type="entry name" value="Mycobacterial_A85_antigen"/>
</dbReference>
<dbReference type="GO" id="GO:0016747">
    <property type="term" value="F:acyltransferase activity, transferring groups other than amino-acyl groups"/>
    <property type="evidence" value="ECO:0007669"/>
    <property type="project" value="TreeGrafter"/>
</dbReference>
<dbReference type="EMBL" id="RBDY01000004">
    <property type="protein sequence ID" value="RKN25409.1"/>
    <property type="molecule type" value="Genomic_DNA"/>
</dbReference>
<feature type="compositionally biased region" description="Acidic residues" evidence="1">
    <location>
        <begin position="256"/>
        <end position="267"/>
    </location>
</feature>
<name>A0A3A9WE94_9ACTN</name>
<evidence type="ECO:0000313" key="5">
    <source>
        <dbReference type="Proteomes" id="UP000268652"/>
    </source>
</evidence>
<dbReference type="Proteomes" id="UP000275024">
    <property type="component" value="Unassembled WGS sequence"/>
</dbReference>
<evidence type="ECO:0000313" key="4">
    <source>
        <dbReference type="EMBL" id="RKN25409.1"/>
    </source>
</evidence>
<evidence type="ECO:0000256" key="1">
    <source>
        <dbReference type="SAM" id="MobiDB-lite"/>
    </source>
</evidence>
<comment type="caution">
    <text evidence="3">The sequence shown here is derived from an EMBL/GenBank/DDBJ whole genome shotgun (WGS) entry which is preliminary data.</text>
</comment>
<feature type="region of interest" description="Disordered" evidence="1">
    <location>
        <begin position="245"/>
        <end position="270"/>
    </location>
</feature>
<dbReference type="EMBL" id="RBDX01000004">
    <property type="protein sequence ID" value="RKN11090.1"/>
    <property type="molecule type" value="Genomic_DNA"/>
</dbReference>
<dbReference type="Pfam" id="PF00756">
    <property type="entry name" value="Esterase"/>
    <property type="match status" value="1"/>
</dbReference>
<dbReference type="Gene3D" id="3.40.50.1820">
    <property type="entry name" value="alpha/beta hydrolase"/>
    <property type="match status" value="1"/>
</dbReference>
<accession>A0A3A9WE94</accession>
<evidence type="ECO:0008006" key="7">
    <source>
        <dbReference type="Google" id="ProtNLM"/>
    </source>
</evidence>
<dbReference type="AlphaFoldDB" id="A0A3A9WE94"/>
<sequence length="342" mass="36936">MAMRWLLVGASVLLAAAPTAPARGAEGARVVEERETGERITDLTISSPASGGEGRVRLLTPDGWDERGADDAWPVLYLLPGGDGDHLTWTVDFGIQDLPELRDTLVVMPDMPLFGFFTDWWNGGAGGPPAVATYHLAEVMPLLERDYGAGERRVAAGLSQGGFGAVSYAARNPGMFRAVASYSGFVHPLRHPHAVAAAMRYLGLDPLALWGDPVEQRRVWAAHDPYHLAHRLRGVPVYLASGDGRLGALDPPGTPPDEEVPGLEDPENPFPDDVLSPTETLMGEESRLLAERLRAVGADVTTHFYAGTHAPAYWEAELRRSLPMLLEALHGETWFVPSAPMA</sequence>
<evidence type="ECO:0000313" key="6">
    <source>
        <dbReference type="Proteomes" id="UP000275024"/>
    </source>
</evidence>
<dbReference type="OrthoDB" id="4527292at2"/>
<organism evidence="3 6">
    <name type="scientific">Streptomyces radicis</name>
    <dbReference type="NCBI Taxonomy" id="1750517"/>
    <lineage>
        <taxon>Bacteria</taxon>
        <taxon>Bacillati</taxon>
        <taxon>Actinomycetota</taxon>
        <taxon>Actinomycetes</taxon>
        <taxon>Kitasatosporales</taxon>
        <taxon>Streptomycetaceae</taxon>
        <taxon>Streptomyces</taxon>
    </lineage>
</organism>
<dbReference type="RefSeq" id="WP_120696410.1">
    <property type="nucleotide sequence ID" value="NZ_RBDX01000004.1"/>
</dbReference>
<gene>
    <name evidence="4" type="ORF">D7318_07825</name>
    <name evidence="3" type="ORF">D7319_06970</name>
</gene>
<feature type="chain" id="PRO_5039707124" description="Esterase family protein" evidence="2">
    <location>
        <begin position="23"/>
        <end position="342"/>
    </location>
</feature>